<name>A0AAE1RRK7_9SOLA</name>
<keyword evidence="2" id="KW-1185">Reference proteome</keyword>
<evidence type="ECO:0000313" key="1">
    <source>
        <dbReference type="EMBL" id="KAK4355653.1"/>
    </source>
</evidence>
<evidence type="ECO:0000313" key="2">
    <source>
        <dbReference type="Proteomes" id="UP001291623"/>
    </source>
</evidence>
<accession>A0AAE1RRK7</accession>
<organism evidence="1 2">
    <name type="scientific">Anisodus tanguticus</name>
    <dbReference type="NCBI Taxonomy" id="243964"/>
    <lineage>
        <taxon>Eukaryota</taxon>
        <taxon>Viridiplantae</taxon>
        <taxon>Streptophyta</taxon>
        <taxon>Embryophyta</taxon>
        <taxon>Tracheophyta</taxon>
        <taxon>Spermatophyta</taxon>
        <taxon>Magnoliopsida</taxon>
        <taxon>eudicotyledons</taxon>
        <taxon>Gunneridae</taxon>
        <taxon>Pentapetalae</taxon>
        <taxon>asterids</taxon>
        <taxon>lamiids</taxon>
        <taxon>Solanales</taxon>
        <taxon>Solanaceae</taxon>
        <taxon>Solanoideae</taxon>
        <taxon>Hyoscyameae</taxon>
        <taxon>Anisodus</taxon>
    </lineage>
</organism>
<comment type="caution">
    <text evidence="1">The sequence shown here is derived from an EMBL/GenBank/DDBJ whole genome shotgun (WGS) entry which is preliminary data.</text>
</comment>
<dbReference type="EMBL" id="JAVYJV010000013">
    <property type="protein sequence ID" value="KAK4355653.1"/>
    <property type="molecule type" value="Genomic_DNA"/>
</dbReference>
<dbReference type="AlphaFoldDB" id="A0AAE1RRK7"/>
<proteinExistence type="predicted"/>
<sequence length="154" mass="17793">MKAADEDEDKEHMRSMYFEEQCADAETQIDQFYKKCDVQMQFSDEEECAKENDRNIRNSHCRTYSMDAQNLASSEIRNASCVDAETMIDQISKKCNLKMQLSDEQVCSNENDQEYSCYEEETSENSHYGTYSMDAQNLATSEIRNASTDDQQSA</sequence>
<gene>
    <name evidence="1" type="ORF">RND71_024624</name>
</gene>
<dbReference type="Proteomes" id="UP001291623">
    <property type="component" value="Unassembled WGS sequence"/>
</dbReference>
<protein>
    <submittedName>
        <fullName evidence="1">Uncharacterized protein</fullName>
    </submittedName>
</protein>
<reference evidence="1" key="1">
    <citation type="submission" date="2023-12" db="EMBL/GenBank/DDBJ databases">
        <title>Genome assembly of Anisodus tanguticus.</title>
        <authorList>
            <person name="Wang Y.-J."/>
        </authorList>
    </citation>
    <scope>NUCLEOTIDE SEQUENCE</scope>
    <source>
        <strain evidence="1">KB-2021</strain>
        <tissue evidence="1">Leaf</tissue>
    </source>
</reference>